<keyword evidence="3" id="KW-1185">Reference proteome</keyword>
<keyword evidence="1" id="KW-1133">Transmembrane helix</keyword>
<accession>A0AAD7IRK7</accession>
<feature type="transmembrane region" description="Helical" evidence="1">
    <location>
        <begin position="22"/>
        <end position="40"/>
    </location>
</feature>
<organism evidence="2 3">
    <name type="scientific">Mycena maculata</name>
    <dbReference type="NCBI Taxonomy" id="230809"/>
    <lineage>
        <taxon>Eukaryota</taxon>
        <taxon>Fungi</taxon>
        <taxon>Dikarya</taxon>
        <taxon>Basidiomycota</taxon>
        <taxon>Agaricomycotina</taxon>
        <taxon>Agaricomycetes</taxon>
        <taxon>Agaricomycetidae</taxon>
        <taxon>Agaricales</taxon>
        <taxon>Marasmiineae</taxon>
        <taxon>Mycenaceae</taxon>
        <taxon>Mycena</taxon>
    </lineage>
</organism>
<dbReference type="EMBL" id="JARJLG010000087">
    <property type="protein sequence ID" value="KAJ7749066.1"/>
    <property type="molecule type" value="Genomic_DNA"/>
</dbReference>
<proteinExistence type="predicted"/>
<name>A0AAD7IRK7_9AGAR</name>
<comment type="caution">
    <text evidence="2">The sequence shown here is derived from an EMBL/GenBank/DDBJ whole genome shotgun (WGS) entry which is preliminary data.</text>
</comment>
<reference evidence="2" key="1">
    <citation type="submission" date="2023-03" db="EMBL/GenBank/DDBJ databases">
        <title>Massive genome expansion in bonnet fungi (Mycena s.s.) driven by repeated elements and novel gene families across ecological guilds.</title>
        <authorList>
            <consortium name="Lawrence Berkeley National Laboratory"/>
            <person name="Harder C.B."/>
            <person name="Miyauchi S."/>
            <person name="Viragh M."/>
            <person name="Kuo A."/>
            <person name="Thoen E."/>
            <person name="Andreopoulos B."/>
            <person name="Lu D."/>
            <person name="Skrede I."/>
            <person name="Drula E."/>
            <person name="Henrissat B."/>
            <person name="Morin E."/>
            <person name="Kohler A."/>
            <person name="Barry K."/>
            <person name="LaButti K."/>
            <person name="Morin E."/>
            <person name="Salamov A."/>
            <person name="Lipzen A."/>
            <person name="Mereny Z."/>
            <person name="Hegedus B."/>
            <person name="Baldrian P."/>
            <person name="Stursova M."/>
            <person name="Weitz H."/>
            <person name="Taylor A."/>
            <person name="Grigoriev I.V."/>
            <person name="Nagy L.G."/>
            <person name="Martin F."/>
            <person name="Kauserud H."/>
        </authorList>
    </citation>
    <scope>NUCLEOTIDE SEQUENCE</scope>
    <source>
        <strain evidence="2">CBHHK188m</strain>
    </source>
</reference>
<sequence length="194" mass="21919">MSKNSPLNPGVPAKKPSSFKKFSLWVGIILVALFVARFIIGIGQSLFSITQFSHTRVYQNQTLEEVKNHAAVVRPLIDESQSFDIAVSIWTLSAEDGQTRESRDMATTPLYSSIVFRGLRLSDKHKQVELSYQLPVAVYRRLLLKDTDLRASFVAIPTTPSLVDYVINFSTWLPEGMKTPPVRSWPYVSFALHF</sequence>
<dbReference type="AlphaFoldDB" id="A0AAD7IRK7"/>
<keyword evidence="1" id="KW-0812">Transmembrane</keyword>
<evidence type="ECO:0000256" key="1">
    <source>
        <dbReference type="SAM" id="Phobius"/>
    </source>
</evidence>
<keyword evidence="1" id="KW-0472">Membrane</keyword>
<protein>
    <submittedName>
        <fullName evidence="2">Uncharacterized protein</fullName>
    </submittedName>
</protein>
<evidence type="ECO:0000313" key="3">
    <source>
        <dbReference type="Proteomes" id="UP001215280"/>
    </source>
</evidence>
<gene>
    <name evidence="2" type="ORF">DFH07DRAFT_746916</name>
</gene>
<dbReference type="Proteomes" id="UP001215280">
    <property type="component" value="Unassembled WGS sequence"/>
</dbReference>
<evidence type="ECO:0000313" key="2">
    <source>
        <dbReference type="EMBL" id="KAJ7749066.1"/>
    </source>
</evidence>